<dbReference type="Gene3D" id="3.40.50.150">
    <property type="entry name" value="Vaccinia Virus protein VP39"/>
    <property type="match status" value="1"/>
</dbReference>
<dbReference type="EMBL" id="QSQT01000017">
    <property type="protein sequence ID" value="RGK54770.1"/>
    <property type="molecule type" value="Genomic_DNA"/>
</dbReference>
<keyword evidence="3 6" id="KW-0808">Transferase</keyword>
<dbReference type="PRINTS" id="PR00508">
    <property type="entry name" value="S21N4MTFRASE"/>
</dbReference>
<organism evidence="6 9">
    <name type="scientific">Phocaeicola plebeius</name>
    <dbReference type="NCBI Taxonomy" id="310297"/>
    <lineage>
        <taxon>Bacteria</taxon>
        <taxon>Pseudomonadati</taxon>
        <taxon>Bacteroidota</taxon>
        <taxon>Bacteroidia</taxon>
        <taxon>Bacteroidales</taxon>
        <taxon>Bacteroidaceae</taxon>
        <taxon>Phocaeicola</taxon>
    </lineage>
</organism>
<evidence type="ECO:0000256" key="4">
    <source>
        <dbReference type="RuleBase" id="RU362026"/>
    </source>
</evidence>
<dbReference type="GO" id="GO:0032259">
    <property type="term" value="P:methylation"/>
    <property type="evidence" value="ECO:0007669"/>
    <property type="project" value="UniProtKB-KW"/>
</dbReference>
<gene>
    <name evidence="7" type="ORF">DXC17_11850</name>
    <name evidence="6" type="ORF">DXD04_09800</name>
</gene>
<dbReference type="PANTHER" id="PTHR13370">
    <property type="entry name" value="RNA METHYLASE-RELATED"/>
    <property type="match status" value="1"/>
</dbReference>
<evidence type="ECO:0000313" key="6">
    <source>
        <dbReference type="EMBL" id="RGK54770.1"/>
    </source>
</evidence>
<dbReference type="Pfam" id="PF01555">
    <property type="entry name" value="N6_N4_Mtase"/>
    <property type="match status" value="1"/>
</dbReference>
<dbReference type="InterPro" id="IPR002052">
    <property type="entry name" value="DNA_methylase_N6_adenine_CS"/>
</dbReference>
<dbReference type="InterPro" id="IPR029063">
    <property type="entry name" value="SAM-dependent_MTases_sf"/>
</dbReference>
<dbReference type="InterPro" id="IPR001091">
    <property type="entry name" value="RM_Methyltransferase"/>
</dbReference>
<dbReference type="EC" id="2.1.1.-" evidence="4"/>
<reference evidence="8 9" key="1">
    <citation type="submission" date="2018-08" db="EMBL/GenBank/DDBJ databases">
        <title>A genome reference for cultivated species of the human gut microbiota.</title>
        <authorList>
            <person name="Zou Y."/>
            <person name="Xue W."/>
            <person name="Luo G."/>
        </authorList>
    </citation>
    <scope>NUCLEOTIDE SEQUENCE [LARGE SCALE GENOMIC DNA]</scope>
    <source>
        <strain evidence="7 8">OM08-14</strain>
        <strain evidence="6 9">TF10-3AC</strain>
    </source>
</reference>
<accession>A0A3E4MYC5</accession>
<dbReference type="GO" id="GO:0003677">
    <property type="term" value="F:DNA binding"/>
    <property type="evidence" value="ECO:0007669"/>
    <property type="project" value="InterPro"/>
</dbReference>
<evidence type="ECO:0000256" key="1">
    <source>
        <dbReference type="ARBA" id="ARBA00006594"/>
    </source>
</evidence>
<dbReference type="SUPFAM" id="SSF53335">
    <property type="entry name" value="S-adenosyl-L-methionine-dependent methyltransferases"/>
    <property type="match status" value="1"/>
</dbReference>
<dbReference type="GO" id="GO:0008170">
    <property type="term" value="F:N-methyltransferase activity"/>
    <property type="evidence" value="ECO:0007669"/>
    <property type="project" value="InterPro"/>
</dbReference>
<evidence type="ECO:0000259" key="5">
    <source>
        <dbReference type="Pfam" id="PF01555"/>
    </source>
</evidence>
<dbReference type="Proteomes" id="UP000260780">
    <property type="component" value="Unassembled WGS sequence"/>
</dbReference>
<dbReference type="GO" id="GO:0009007">
    <property type="term" value="F:site-specific DNA-methyltransferase (adenine-specific) activity"/>
    <property type="evidence" value="ECO:0007669"/>
    <property type="project" value="TreeGrafter"/>
</dbReference>
<comment type="similarity">
    <text evidence="1 4">Belongs to the N(4)/N(6)-methyltransferase family.</text>
</comment>
<comment type="caution">
    <text evidence="6">The sequence shown here is derived from an EMBL/GenBank/DDBJ whole genome shotgun (WGS) entry which is preliminary data.</text>
</comment>
<dbReference type="Proteomes" id="UP000260862">
    <property type="component" value="Unassembled WGS sequence"/>
</dbReference>
<keyword evidence="2 6" id="KW-0489">Methyltransferase</keyword>
<dbReference type="EMBL" id="QSTF01000035">
    <property type="protein sequence ID" value="RGM37482.1"/>
    <property type="molecule type" value="Genomic_DNA"/>
</dbReference>
<dbReference type="PROSITE" id="PS00092">
    <property type="entry name" value="N6_MTASE"/>
    <property type="match status" value="1"/>
</dbReference>
<evidence type="ECO:0000256" key="3">
    <source>
        <dbReference type="ARBA" id="ARBA00022679"/>
    </source>
</evidence>
<dbReference type="PANTHER" id="PTHR13370:SF3">
    <property type="entry name" value="TRNA (GUANINE(10)-N2)-METHYLTRANSFERASE HOMOLOG"/>
    <property type="match status" value="1"/>
</dbReference>
<evidence type="ECO:0000313" key="8">
    <source>
        <dbReference type="Proteomes" id="UP000260780"/>
    </source>
</evidence>
<evidence type="ECO:0000313" key="9">
    <source>
        <dbReference type="Proteomes" id="UP000260862"/>
    </source>
</evidence>
<name>A0A3E4MYC5_9BACT</name>
<feature type="domain" description="DNA methylase N-4/N-6" evidence="5">
    <location>
        <begin position="31"/>
        <end position="244"/>
    </location>
</feature>
<keyword evidence="9" id="KW-1185">Reference proteome</keyword>
<protein>
    <recommendedName>
        <fullName evidence="4">Methyltransferase</fullName>
        <ecNumber evidence="4">2.1.1.-</ecNumber>
    </recommendedName>
</protein>
<evidence type="ECO:0000256" key="2">
    <source>
        <dbReference type="ARBA" id="ARBA00022603"/>
    </source>
</evidence>
<dbReference type="AlphaFoldDB" id="A0A3E4MYC5"/>
<dbReference type="InterPro" id="IPR002941">
    <property type="entry name" value="DNA_methylase_N4/N6"/>
</dbReference>
<sequence>MMNKNLTEEYKDFILLHGDNLEQINQINHKVDMIFANPPYFLSKGCSLQINGIWKNFEKGEWDRERDFEAIKAFNYKWLSAYRKVLKDDGTIWVCGTYHNIFSVASCMVELGYKILNIIVWQKSDARPTLSRNYFNFTTEYIVWARKHKHIPHYFNCNLMEMLNGGTRMSDVWKIPFVASWEMQCGAHPTQKPLRLLYRIILSSTREGDTILDPFAGSCTTGIAANLLNRKFIGIEQNKDFLKLGIRRKEEINSPLTADKFLKKMAENPEEIMVMINHARKELKQKMIEKGICYLRAGDSKGSLLVTPGFERMQYVLLHTNGKDCQLFKLKNRGTFQIWTADTLRQYGFSPTHAPYYVVLFFNSKNPIKIIHQPNLKEGSFTYKAKIRPLSDFIGIK</sequence>
<dbReference type="GO" id="GO:0005737">
    <property type="term" value="C:cytoplasm"/>
    <property type="evidence" value="ECO:0007669"/>
    <property type="project" value="TreeGrafter"/>
</dbReference>
<evidence type="ECO:0000313" key="7">
    <source>
        <dbReference type="EMBL" id="RGM37482.1"/>
    </source>
</evidence>
<dbReference type="RefSeq" id="WP_117672997.1">
    <property type="nucleotide sequence ID" value="NZ_CABOGR010000017.1"/>
</dbReference>
<proteinExistence type="inferred from homology"/>